<dbReference type="GO" id="GO:0070681">
    <property type="term" value="P:glutaminyl-tRNAGln biosynthesis via transamidation"/>
    <property type="evidence" value="ECO:0007669"/>
    <property type="project" value="TreeGrafter"/>
</dbReference>
<keyword evidence="1" id="KW-0648">Protein biosynthesis</keyword>
<dbReference type="GO" id="GO:0006412">
    <property type="term" value="P:translation"/>
    <property type="evidence" value="ECO:0007669"/>
    <property type="project" value="UniProtKB-UniRule"/>
</dbReference>
<dbReference type="NCBIfam" id="TIGR00135">
    <property type="entry name" value="gatC"/>
    <property type="match status" value="1"/>
</dbReference>
<comment type="catalytic activity">
    <reaction evidence="1">
        <text>L-glutamyl-tRNA(Gln) + L-glutamine + ATP + H2O = L-glutaminyl-tRNA(Gln) + L-glutamate + ADP + phosphate + H(+)</text>
        <dbReference type="Rhea" id="RHEA:17521"/>
        <dbReference type="Rhea" id="RHEA-COMP:9681"/>
        <dbReference type="Rhea" id="RHEA-COMP:9684"/>
        <dbReference type="ChEBI" id="CHEBI:15377"/>
        <dbReference type="ChEBI" id="CHEBI:15378"/>
        <dbReference type="ChEBI" id="CHEBI:29985"/>
        <dbReference type="ChEBI" id="CHEBI:30616"/>
        <dbReference type="ChEBI" id="CHEBI:43474"/>
        <dbReference type="ChEBI" id="CHEBI:58359"/>
        <dbReference type="ChEBI" id="CHEBI:78520"/>
        <dbReference type="ChEBI" id="CHEBI:78521"/>
        <dbReference type="ChEBI" id="CHEBI:456216"/>
    </reaction>
</comment>
<dbReference type="EMBL" id="CP019384">
    <property type="protein sequence ID" value="QAT17135.1"/>
    <property type="molecule type" value="Genomic_DNA"/>
</dbReference>
<protein>
    <recommendedName>
        <fullName evidence="1">Aspartyl/glutamyl-tRNA(Asn/Gln) amidotransferase subunit C</fullName>
        <shortName evidence="1">Asp/Glu-ADT subunit C</shortName>
        <ecNumber evidence="1">6.3.5.-</ecNumber>
    </recommendedName>
</protein>
<keyword evidence="3" id="KW-1185">Reference proteome</keyword>
<proteinExistence type="inferred from homology"/>
<dbReference type="KEGG" id="vai:BU251_05020"/>
<gene>
    <name evidence="1" type="primary">gatC</name>
    <name evidence="2" type="ORF">BU251_05020</name>
</gene>
<dbReference type="RefSeq" id="WP_128699800.1">
    <property type="nucleotide sequence ID" value="NZ_CP019384.1"/>
</dbReference>
<sequence>MPISRDDVKHIAHLARLGLTEEEISHFQGQLESILEYVDKLKTVDVSRVDPMTHVLDLKNVYRKDSVSPSIDPQAVLKIAPAAQGQFYKVPKVIE</sequence>
<dbReference type="InterPro" id="IPR036113">
    <property type="entry name" value="Asp/Glu-ADT_sf_sub_c"/>
</dbReference>
<dbReference type="HAMAP" id="MF_00122">
    <property type="entry name" value="GatC"/>
    <property type="match status" value="1"/>
</dbReference>
<dbReference type="PANTHER" id="PTHR15004:SF0">
    <property type="entry name" value="GLUTAMYL-TRNA(GLN) AMIDOTRANSFERASE SUBUNIT C, MITOCHONDRIAL"/>
    <property type="match status" value="1"/>
</dbReference>
<name>A0A410P4K2_VELA1</name>
<dbReference type="AlphaFoldDB" id="A0A410P4K2"/>
<keyword evidence="1" id="KW-0067">ATP-binding</keyword>
<comment type="similarity">
    <text evidence="1">Belongs to the GatC family.</text>
</comment>
<dbReference type="InterPro" id="IPR003837">
    <property type="entry name" value="GatC"/>
</dbReference>
<dbReference type="GO" id="GO:0050566">
    <property type="term" value="F:asparaginyl-tRNA synthase (glutamine-hydrolyzing) activity"/>
    <property type="evidence" value="ECO:0007669"/>
    <property type="project" value="RHEA"/>
</dbReference>
<evidence type="ECO:0000313" key="2">
    <source>
        <dbReference type="EMBL" id="QAT17135.1"/>
    </source>
</evidence>
<keyword evidence="2" id="KW-0808">Transferase</keyword>
<keyword evidence="1" id="KW-0547">Nucleotide-binding</keyword>
<dbReference type="GO" id="GO:0005524">
    <property type="term" value="F:ATP binding"/>
    <property type="evidence" value="ECO:0007669"/>
    <property type="project" value="UniProtKB-KW"/>
</dbReference>
<accession>A0A410P4K2</accession>
<dbReference type="GO" id="GO:0016740">
    <property type="term" value="F:transferase activity"/>
    <property type="evidence" value="ECO:0007669"/>
    <property type="project" value="UniProtKB-KW"/>
</dbReference>
<comment type="subunit">
    <text evidence="1">Heterotrimer of A, B and C subunits.</text>
</comment>
<evidence type="ECO:0000256" key="1">
    <source>
        <dbReference type="HAMAP-Rule" id="MF_00122"/>
    </source>
</evidence>
<dbReference type="Pfam" id="PF02686">
    <property type="entry name" value="GatC"/>
    <property type="match status" value="1"/>
</dbReference>
<dbReference type="OrthoDB" id="9813938at2"/>
<comment type="catalytic activity">
    <reaction evidence="1">
        <text>L-aspartyl-tRNA(Asn) + L-glutamine + ATP + H2O = L-asparaginyl-tRNA(Asn) + L-glutamate + ADP + phosphate + 2 H(+)</text>
        <dbReference type="Rhea" id="RHEA:14513"/>
        <dbReference type="Rhea" id="RHEA-COMP:9674"/>
        <dbReference type="Rhea" id="RHEA-COMP:9677"/>
        <dbReference type="ChEBI" id="CHEBI:15377"/>
        <dbReference type="ChEBI" id="CHEBI:15378"/>
        <dbReference type="ChEBI" id="CHEBI:29985"/>
        <dbReference type="ChEBI" id="CHEBI:30616"/>
        <dbReference type="ChEBI" id="CHEBI:43474"/>
        <dbReference type="ChEBI" id="CHEBI:58359"/>
        <dbReference type="ChEBI" id="CHEBI:78515"/>
        <dbReference type="ChEBI" id="CHEBI:78516"/>
        <dbReference type="ChEBI" id="CHEBI:456216"/>
    </reaction>
</comment>
<organism evidence="2 3">
    <name type="scientific">Velamenicoccus archaeovorus</name>
    <dbReference type="NCBI Taxonomy" id="1930593"/>
    <lineage>
        <taxon>Bacteria</taxon>
        <taxon>Pseudomonadati</taxon>
        <taxon>Candidatus Omnitrophota</taxon>
        <taxon>Candidatus Velamenicoccus</taxon>
    </lineage>
</organism>
<keyword evidence="1" id="KW-0436">Ligase</keyword>
<reference evidence="2 3" key="1">
    <citation type="submission" date="2017-01" db="EMBL/GenBank/DDBJ databases">
        <title>First insights into the biology of 'candidatus Vampirococcus archaeovorus'.</title>
        <authorList>
            <person name="Kizina J."/>
            <person name="Jordan S."/>
            <person name="Stueber K."/>
            <person name="Reinhardt R."/>
            <person name="Harder J."/>
        </authorList>
    </citation>
    <scope>NUCLEOTIDE SEQUENCE [LARGE SCALE GENOMIC DNA]</scope>
    <source>
        <strain evidence="2 3">LiM</strain>
    </source>
</reference>
<dbReference type="GO" id="GO:0006450">
    <property type="term" value="P:regulation of translational fidelity"/>
    <property type="evidence" value="ECO:0007669"/>
    <property type="project" value="InterPro"/>
</dbReference>
<dbReference type="GO" id="GO:0050567">
    <property type="term" value="F:glutaminyl-tRNA synthase (glutamine-hydrolyzing) activity"/>
    <property type="evidence" value="ECO:0007669"/>
    <property type="project" value="UniProtKB-UniRule"/>
</dbReference>
<dbReference type="EC" id="6.3.5.-" evidence="1"/>
<dbReference type="PANTHER" id="PTHR15004">
    <property type="entry name" value="GLUTAMYL-TRNA(GLN) AMIDOTRANSFERASE SUBUNIT C, MITOCHONDRIAL"/>
    <property type="match status" value="1"/>
</dbReference>
<dbReference type="SUPFAM" id="SSF141000">
    <property type="entry name" value="Glu-tRNAGln amidotransferase C subunit"/>
    <property type="match status" value="1"/>
</dbReference>
<dbReference type="Gene3D" id="1.10.20.60">
    <property type="entry name" value="Glu-tRNAGln amidotransferase C subunit, N-terminal domain"/>
    <property type="match status" value="1"/>
</dbReference>
<evidence type="ECO:0000313" key="3">
    <source>
        <dbReference type="Proteomes" id="UP000287243"/>
    </source>
</evidence>
<comment type="function">
    <text evidence="1">Allows the formation of correctly charged Asn-tRNA(Asn) or Gln-tRNA(Gln) through the transamidation of misacylated Asp-tRNA(Asn) or Glu-tRNA(Gln) in organisms which lack either or both of asparaginyl-tRNA or glutaminyl-tRNA synthetases. The reaction takes place in the presence of glutamine and ATP through an activated phospho-Asp-tRNA(Asn) or phospho-Glu-tRNA(Gln).</text>
</comment>
<dbReference type="Proteomes" id="UP000287243">
    <property type="component" value="Chromosome"/>
</dbReference>